<evidence type="ECO:0000313" key="1">
    <source>
        <dbReference type="EMBL" id="WGK94261.1"/>
    </source>
</evidence>
<name>A0ABY8N5W4_9FLAO</name>
<keyword evidence="2" id="KW-1185">Reference proteome</keyword>
<proteinExistence type="predicted"/>
<protein>
    <submittedName>
        <fullName evidence="1">Uncharacterized protein</fullName>
    </submittedName>
</protein>
<dbReference type="EMBL" id="CP092332">
    <property type="protein sequence ID" value="WGK94261.1"/>
    <property type="molecule type" value="Genomic_DNA"/>
</dbReference>
<organism evidence="1 2">
    <name type="scientific">Flavobacterium keumense</name>
    <dbReference type="NCBI Taxonomy" id="1306518"/>
    <lineage>
        <taxon>Bacteria</taxon>
        <taxon>Pseudomonadati</taxon>
        <taxon>Bacteroidota</taxon>
        <taxon>Flavobacteriia</taxon>
        <taxon>Flavobacteriales</taxon>
        <taxon>Flavobacteriaceae</taxon>
        <taxon>Flavobacterium</taxon>
    </lineage>
</organism>
<reference evidence="1 2" key="1">
    <citation type="submission" date="2022-02" db="EMBL/GenBank/DDBJ databases">
        <authorList>
            <person name="Cha I.-T."/>
            <person name="Lee K.-E."/>
            <person name="Park S.-J."/>
        </authorList>
    </citation>
    <scope>NUCLEOTIDE SEQUENCE [LARGE SCALE GENOMIC DNA]</scope>
    <source>
        <strain evidence="1 2">K3R-10</strain>
    </source>
</reference>
<gene>
    <name evidence="1" type="ORF">MG292_09260</name>
</gene>
<dbReference type="RefSeq" id="WP_264533012.1">
    <property type="nucleotide sequence ID" value="NZ_CP092332.1"/>
</dbReference>
<evidence type="ECO:0000313" key="2">
    <source>
        <dbReference type="Proteomes" id="UP001232117"/>
    </source>
</evidence>
<dbReference type="Proteomes" id="UP001232117">
    <property type="component" value="Chromosome"/>
</dbReference>
<accession>A0ABY8N5W4</accession>
<reference evidence="1 2" key="2">
    <citation type="submission" date="2023-06" db="EMBL/GenBank/DDBJ databases">
        <title>Complete Genome Sequence of Flavobacterium keumense K3R-10.</title>
        <authorList>
            <person name="Jeong H."/>
            <person name="Jhang S.Y."/>
            <person name="Kim J.N."/>
        </authorList>
    </citation>
    <scope>NUCLEOTIDE SEQUENCE [LARGE SCALE GENOMIC DNA]</scope>
    <source>
        <strain evidence="1 2">K3R-10</strain>
    </source>
</reference>
<sequence length="183" mass="21508">MSDKNRGGFNLDYSDGFNIEAENFIKYKSILQRLLTASNIELVTRGMMDKECGIDAIAKIESQHYFIGLRFRKTKRDFNSITLSRHINDSASEVKKFLRNRLRPDFFIQITELINHIRITEVNIDAFNLFLEKAFKDGILEKYYNKKLLAYEFPLNDLDSNKNKVIGNYGIRNYLIEKDKLFT</sequence>